<dbReference type="Proteomes" id="UP000886812">
    <property type="component" value="Unassembled WGS sequence"/>
</dbReference>
<feature type="signal peptide" evidence="2">
    <location>
        <begin position="1"/>
        <end position="20"/>
    </location>
</feature>
<keyword evidence="1" id="KW-1133">Transmembrane helix</keyword>
<evidence type="ECO:0000313" key="3">
    <source>
        <dbReference type="EMBL" id="HIV04426.1"/>
    </source>
</evidence>
<keyword evidence="1" id="KW-0472">Membrane</keyword>
<keyword evidence="2" id="KW-0732">Signal</keyword>
<comment type="caution">
    <text evidence="3">The sequence shown here is derived from an EMBL/GenBank/DDBJ whole genome shotgun (WGS) entry which is preliminary data.</text>
</comment>
<keyword evidence="1" id="KW-0812">Transmembrane</keyword>
<reference evidence="3" key="1">
    <citation type="submission" date="2020-10" db="EMBL/GenBank/DDBJ databases">
        <authorList>
            <person name="Gilroy R."/>
        </authorList>
    </citation>
    <scope>NUCLEOTIDE SEQUENCE</scope>
    <source>
        <strain evidence="3">10669</strain>
    </source>
</reference>
<name>A0A9D1NKS0_9BACT</name>
<feature type="transmembrane region" description="Helical" evidence="1">
    <location>
        <begin position="230"/>
        <end position="247"/>
    </location>
</feature>
<evidence type="ECO:0000256" key="1">
    <source>
        <dbReference type="SAM" id="Phobius"/>
    </source>
</evidence>
<organism evidence="3 4">
    <name type="scientific">Candidatus Spyradosoma merdigallinarum</name>
    <dbReference type="NCBI Taxonomy" id="2840950"/>
    <lineage>
        <taxon>Bacteria</taxon>
        <taxon>Pseudomonadati</taxon>
        <taxon>Verrucomicrobiota</taxon>
        <taxon>Opitutia</taxon>
        <taxon>Opitutia incertae sedis</taxon>
        <taxon>Candidatus Spyradosoma</taxon>
    </lineage>
</organism>
<proteinExistence type="predicted"/>
<dbReference type="AlphaFoldDB" id="A0A9D1NKS0"/>
<accession>A0A9D1NKS0</accession>
<sequence length="252" mass="26825">MKTTISLLSLTALGGLCAYGATPVWNITDAGGGNVTYTTSASGTFTFDDLGSAAISGGESFTLTVEFTSTVSPWVQNGAITPIAAMGSASGDIYDLSRPGDDSFRVYYRPNDSYIELQINKWQYNPNSADNDKLTNISFSGVPGTISEETPITFGFTLQYVNDTDAQDGNDYWVFSPSAGSQITFDAHRDDNVVTTLNFSKFTNETIYNAAPEGLLTTISITKAGILPEPSAFAAAVGLGVLGLAAVRRRRR</sequence>
<evidence type="ECO:0008006" key="5">
    <source>
        <dbReference type="Google" id="ProtNLM"/>
    </source>
</evidence>
<protein>
    <recommendedName>
        <fullName evidence="5">PEP-CTERM sorting domain-containing protein</fullName>
    </recommendedName>
</protein>
<gene>
    <name evidence="3" type="ORF">IAC75_04660</name>
</gene>
<feature type="chain" id="PRO_5039557396" description="PEP-CTERM sorting domain-containing protein" evidence="2">
    <location>
        <begin position="21"/>
        <end position="252"/>
    </location>
</feature>
<evidence type="ECO:0000313" key="4">
    <source>
        <dbReference type="Proteomes" id="UP000886812"/>
    </source>
</evidence>
<reference evidence="3" key="2">
    <citation type="journal article" date="2021" name="PeerJ">
        <title>Extensive microbial diversity within the chicken gut microbiome revealed by metagenomics and culture.</title>
        <authorList>
            <person name="Gilroy R."/>
            <person name="Ravi A."/>
            <person name="Getino M."/>
            <person name="Pursley I."/>
            <person name="Horton D.L."/>
            <person name="Alikhan N.F."/>
            <person name="Baker D."/>
            <person name="Gharbi K."/>
            <person name="Hall N."/>
            <person name="Watson M."/>
            <person name="Adriaenssens E.M."/>
            <person name="Foster-Nyarko E."/>
            <person name="Jarju S."/>
            <person name="Secka A."/>
            <person name="Antonio M."/>
            <person name="Oren A."/>
            <person name="Chaudhuri R.R."/>
            <person name="La Ragione R."/>
            <person name="Hildebrand F."/>
            <person name="Pallen M.J."/>
        </authorList>
    </citation>
    <scope>NUCLEOTIDE SEQUENCE</scope>
    <source>
        <strain evidence="3">10669</strain>
    </source>
</reference>
<evidence type="ECO:0000256" key="2">
    <source>
        <dbReference type="SAM" id="SignalP"/>
    </source>
</evidence>
<dbReference type="EMBL" id="DVOG01000123">
    <property type="protein sequence ID" value="HIV04426.1"/>
    <property type="molecule type" value="Genomic_DNA"/>
</dbReference>